<accession>A0AAV4EXH0</accession>
<dbReference type="EMBL" id="BMAT01000359">
    <property type="protein sequence ID" value="GFR64836.1"/>
    <property type="molecule type" value="Genomic_DNA"/>
</dbReference>
<comment type="caution">
    <text evidence="1">The sequence shown here is derived from an EMBL/GenBank/DDBJ whole genome shotgun (WGS) entry which is preliminary data.</text>
</comment>
<evidence type="ECO:0008006" key="3">
    <source>
        <dbReference type="Google" id="ProtNLM"/>
    </source>
</evidence>
<reference evidence="1 2" key="1">
    <citation type="journal article" date="2021" name="Elife">
        <title>Chloroplast acquisition without the gene transfer in kleptoplastic sea slugs, Plakobranchus ocellatus.</title>
        <authorList>
            <person name="Maeda T."/>
            <person name="Takahashi S."/>
            <person name="Yoshida T."/>
            <person name="Shimamura S."/>
            <person name="Takaki Y."/>
            <person name="Nagai Y."/>
            <person name="Toyoda A."/>
            <person name="Suzuki Y."/>
            <person name="Arimoto A."/>
            <person name="Ishii H."/>
            <person name="Satoh N."/>
            <person name="Nishiyama T."/>
            <person name="Hasebe M."/>
            <person name="Maruyama T."/>
            <person name="Minagawa J."/>
            <person name="Obokata J."/>
            <person name="Shigenobu S."/>
        </authorList>
    </citation>
    <scope>NUCLEOTIDE SEQUENCE [LARGE SCALE GENOMIC DNA]</scope>
</reference>
<evidence type="ECO:0000313" key="1">
    <source>
        <dbReference type="EMBL" id="GFR64836.1"/>
    </source>
</evidence>
<protein>
    <recommendedName>
        <fullName evidence="3">Reverse transcriptase domain-containing protein</fullName>
    </recommendedName>
</protein>
<sequence length="148" mass="17149">MPWDHILTFWPSFGNGNWNGSSECCRAGRYEKRICHHQKTKRGQGNRPRNLKADDGTTITDEKRKLERWKEHFEKILNEFEPTTFADIPETEEDLEIYMGNIKVGEVKEAIQKLKCGEAPGDYGVCPEMLKVETEETPVILRDIPQNI</sequence>
<organism evidence="1 2">
    <name type="scientific">Elysia marginata</name>
    <dbReference type="NCBI Taxonomy" id="1093978"/>
    <lineage>
        <taxon>Eukaryota</taxon>
        <taxon>Metazoa</taxon>
        <taxon>Spiralia</taxon>
        <taxon>Lophotrochozoa</taxon>
        <taxon>Mollusca</taxon>
        <taxon>Gastropoda</taxon>
        <taxon>Heterobranchia</taxon>
        <taxon>Euthyneura</taxon>
        <taxon>Panpulmonata</taxon>
        <taxon>Sacoglossa</taxon>
        <taxon>Placobranchoidea</taxon>
        <taxon>Plakobranchidae</taxon>
        <taxon>Elysia</taxon>
    </lineage>
</organism>
<dbReference type="AlphaFoldDB" id="A0AAV4EXH0"/>
<dbReference type="Proteomes" id="UP000762676">
    <property type="component" value="Unassembled WGS sequence"/>
</dbReference>
<evidence type="ECO:0000313" key="2">
    <source>
        <dbReference type="Proteomes" id="UP000762676"/>
    </source>
</evidence>
<keyword evidence="2" id="KW-1185">Reference proteome</keyword>
<name>A0AAV4EXH0_9GAST</name>
<proteinExistence type="predicted"/>
<gene>
    <name evidence="1" type="ORF">ElyMa_000188300</name>
</gene>